<dbReference type="AlphaFoldDB" id="L7VYH3"/>
<evidence type="ECO:0000313" key="2">
    <source>
        <dbReference type="EMBL" id="AGC72486.1"/>
    </source>
</evidence>
<proteinExistence type="predicted"/>
<accession>L7VYH3</accession>
<feature type="region of interest" description="Disordered" evidence="1">
    <location>
        <begin position="38"/>
        <end position="70"/>
    </location>
</feature>
<evidence type="ECO:0000256" key="1">
    <source>
        <dbReference type="SAM" id="MobiDB-lite"/>
    </source>
</evidence>
<sequence length="70" mass="8147">MNDPREFYYCIKHQAVEGFEGCRAKHRLGPYPTRTDAENALAAAAERTKSWDEDPVWNDREESERDAEES</sequence>
<name>L7VYH3_9BACT</name>
<evidence type="ECO:0008006" key="3">
    <source>
        <dbReference type="Google" id="ProtNLM"/>
    </source>
</evidence>
<protein>
    <recommendedName>
        <fullName evidence="3">SPOR domain-containing protein</fullName>
    </recommendedName>
</protein>
<dbReference type="EMBL" id="JX649904">
    <property type="protein sequence ID" value="AGC72486.1"/>
    <property type="molecule type" value="Genomic_DNA"/>
</dbReference>
<feature type="compositionally biased region" description="Basic and acidic residues" evidence="1">
    <location>
        <begin position="46"/>
        <end position="63"/>
    </location>
</feature>
<organism evidence="2">
    <name type="scientific">uncultured bacterium A1Q1_fos_2059</name>
    <dbReference type="NCBI Taxonomy" id="1256559"/>
    <lineage>
        <taxon>Bacteria</taxon>
        <taxon>environmental samples</taxon>
    </lineage>
</organism>
<reference evidence="2" key="1">
    <citation type="submission" date="2012-09" db="EMBL/GenBank/DDBJ databases">
        <title>Metagenomic Characterization of a Microbial Community in Wastewater Detects High Levels of Antibiotic Resistance.</title>
        <authorList>
            <person name="Abrams M."/>
            <person name="Caldwell A."/>
            <person name="Vandaei E."/>
            <person name="Lee W."/>
            <person name="Perrott J."/>
            <person name="Khan S.Y."/>
            <person name="Ta J."/>
            <person name="Romero D."/>
            <person name="Nguyen V."/>
            <person name="Pourmand N."/>
            <person name="Ouverney C.C."/>
        </authorList>
    </citation>
    <scope>NUCLEOTIDE SEQUENCE</scope>
</reference>